<organism evidence="10 11">
    <name type="scientific">Myodes glareolus</name>
    <name type="common">Bank vole</name>
    <name type="synonym">Clethrionomys glareolus</name>
    <dbReference type="NCBI Taxonomy" id="447135"/>
    <lineage>
        <taxon>Eukaryota</taxon>
        <taxon>Metazoa</taxon>
        <taxon>Chordata</taxon>
        <taxon>Craniata</taxon>
        <taxon>Vertebrata</taxon>
        <taxon>Euteleostomi</taxon>
        <taxon>Mammalia</taxon>
        <taxon>Eutheria</taxon>
        <taxon>Euarchontoglires</taxon>
        <taxon>Glires</taxon>
        <taxon>Rodentia</taxon>
        <taxon>Myomorpha</taxon>
        <taxon>Muroidea</taxon>
        <taxon>Cricetidae</taxon>
        <taxon>Arvicolinae</taxon>
        <taxon>Myodes</taxon>
    </lineage>
</organism>
<protein>
    <recommendedName>
        <fullName evidence="9">Ig-like domain-containing protein</fullName>
    </recommendedName>
</protein>
<dbReference type="InterPro" id="IPR013783">
    <property type="entry name" value="Ig-like_fold"/>
</dbReference>
<evidence type="ECO:0000256" key="6">
    <source>
        <dbReference type="ARBA" id="ARBA00022840"/>
    </source>
</evidence>
<dbReference type="CDD" id="cd20976">
    <property type="entry name" value="IgI_4_MYLK-like"/>
    <property type="match status" value="1"/>
</dbReference>
<dbReference type="InterPro" id="IPR013098">
    <property type="entry name" value="Ig_I-set"/>
</dbReference>
<dbReference type="GO" id="GO:0005737">
    <property type="term" value="C:cytoplasm"/>
    <property type="evidence" value="ECO:0007669"/>
    <property type="project" value="UniProtKB-SubCell"/>
</dbReference>
<dbReference type="FunFam" id="2.60.40.10:FF:000080">
    <property type="entry name" value="Myosin light chain kinase, smooth muscle"/>
    <property type="match status" value="1"/>
</dbReference>
<dbReference type="GO" id="GO:0003007">
    <property type="term" value="P:heart morphogenesis"/>
    <property type="evidence" value="ECO:0007669"/>
    <property type="project" value="UniProtKB-ARBA"/>
</dbReference>
<dbReference type="InterPro" id="IPR003598">
    <property type="entry name" value="Ig_sub2"/>
</dbReference>
<evidence type="ECO:0000313" key="11">
    <source>
        <dbReference type="Proteomes" id="UP001488838"/>
    </source>
</evidence>
<evidence type="ECO:0000256" key="2">
    <source>
        <dbReference type="ARBA" id="ARBA00006692"/>
    </source>
</evidence>
<gene>
    <name evidence="10" type="ORF">U0070_024709</name>
</gene>
<sequence>MGQPVRGYPEPQVTWHRNGQTITHGGRFLLDYGVRGTFSLVIHPAREEDNGKYTCEASNGSGARQVTVELTVEVVLRCCPALCISMKLLSCGSQLLTMSEEERAILKTTQNVRQKGEWPLVIEVQGVALVFSIRPVFLHLLMKSTRFALSPSSVELFAPKAYRHSCDLENSEMRNFMKKPGQPVVPKTSGFSSPAGETRPSIWGECPPKFATKLGRAVVKEGQMGRFSCKVTGRPPPQVTWLKGNVPLQPSARLSMSEKNGMQILEIHEVTQDDLGTYTCMAVNGSGKASMSAELSIPGLDGATRSFVRGTKAPSPDTRKEVTNGISKDLETVAESKNCSSPQRSVSSAWATNSHLKSPQEPKLKLCEEAPRKALQSSVLQKTSSTITLQAAKVQPEARVPGLGAFSPSEEQRKSLAAPQQAMLPTRHCGLGGPTGNKSVTRNIPIESQRESSFPRFESQPQSREVTEDQTVKFVCEVSGIPKPEVAWFLEGIPVRRREGVVEIYEDGASHYLCLRRARMRDSGRYSCTASNSLGHVSCSWTLLVDWSDLSQVAPSFSSVLKDSVVVEGQDFVLRCSVRGTPVPRITWLLNGQPIKFAHSVCEAGMAELHIQDALPEDRGTYTCLAENALGQVSCSARVTVQGRILQAFPPPALPVCFEGRVLL</sequence>
<keyword evidence="7" id="KW-0393">Immunoglobulin domain</keyword>
<feature type="compositionally biased region" description="Polar residues" evidence="8">
    <location>
        <begin position="335"/>
        <end position="357"/>
    </location>
</feature>
<dbReference type="GO" id="GO:0045989">
    <property type="term" value="P:positive regulation of striated muscle contraction"/>
    <property type="evidence" value="ECO:0007669"/>
    <property type="project" value="UniProtKB-ARBA"/>
</dbReference>
<dbReference type="PROSITE" id="PS50835">
    <property type="entry name" value="IG_LIKE"/>
    <property type="match status" value="4"/>
</dbReference>
<feature type="domain" description="Ig-like" evidence="9">
    <location>
        <begin position="1"/>
        <end position="71"/>
    </location>
</feature>
<dbReference type="FunFam" id="2.60.40.10:FF:000107">
    <property type="entry name" value="Myosin, light chain kinase a"/>
    <property type="match status" value="1"/>
</dbReference>
<reference evidence="10 11" key="1">
    <citation type="journal article" date="2023" name="bioRxiv">
        <title>Conserved and derived expression patterns and positive selection on dental genes reveal complex evolutionary context of ever-growing rodent molars.</title>
        <authorList>
            <person name="Calamari Z.T."/>
            <person name="Song A."/>
            <person name="Cohen E."/>
            <person name="Akter M."/>
            <person name="Roy R.D."/>
            <person name="Hallikas O."/>
            <person name="Christensen M.M."/>
            <person name="Li P."/>
            <person name="Marangoni P."/>
            <person name="Jernvall J."/>
            <person name="Klein O.D."/>
        </authorList>
    </citation>
    <scope>NUCLEOTIDE SEQUENCE [LARGE SCALE GENOMIC DNA]</scope>
    <source>
        <strain evidence="10">V071</strain>
    </source>
</reference>
<dbReference type="Gene3D" id="2.60.40.10">
    <property type="entry name" value="Immunoglobulins"/>
    <property type="match status" value="4"/>
</dbReference>
<evidence type="ECO:0000256" key="4">
    <source>
        <dbReference type="ARBA" id="ARBA00022737"/>
    </source>
</evidence>
<dbReference type="AlphaFoldDB" id="A0AAW0HQE5"/>
<dbReference type="Pfam" id="PF07679">
    <property type="entry name" value="I-set"/>
    <property type="match status" value="4"/>
</dbReference>
<dbReference type="InterPro" id="IPR036179">
    <property type="entry name" value="Ig-like_dom_sf"/>
</dbReference>
<dbReference type="EMBL" id="JBBHLL010000384">
    <property type="protein sequence ID" value="KAK7804326.1"/>
    <property type="molecule type" value="Genomic_DNA"/>
</dbReference>
<evidence type="ECO:0000256" key="1">
    <source>
        <dbReference type="ARBA" id="ARBA00004496"/>
    </source>
</evidence>
<keyword evidence="11" id="KW-1185">Reference proteome</keyword>
<feature type="region of interest" description="Disordered" evidence="8">
    <location>
        <begin position="179"/>
        <end position="199"/>
    </location>
</feature>
<evidence type="ECO:0000259" key="9">
    <source>
        <dbReference type="PROSITE" id="PS50835"/>
    </source>
</evidence>
<keyword evidence="6" id="KW-0067">ATP-binding</keyword>
<dbReference type="Proteomes" id="UP001488838">
    <property type="component" value="Unassembled WGS sequence"/>
</dbReference>
<dbReference type="InterPro" id="IPR007110">
    <property type="entry name" value="Ig-like_dom"/>
</dbReference>
<feature type="region of interest" description="Disordered" evidence="8">
    <location>
        <begin position="335"/>
        <end position="361"/>
    </location>
</feature>
<evidence type="ECO:0000256" key="5">
    <source>
        <dbReference type="ARBA" id="ARBA00022741"/>
    </source>
</evidence>
<evidence type="ECO:0000256" key="8">
    <source>
        <dbReference type="SAM" id="MobiDB-lite"/>
    </source>
</evidence>
<comment type="caution">
    <text evidence="10">The sequence shown here is derived from an EMBL/GenBank/DDBJ whole genome shotgun (WGS) entry which is preliminary data.</text>
</comment>
<evidence type="ECO:0000256" key="7">
    <source>
        <dbReference type="ARBA" id="ARBA00023319"/>
    </source>
</evidence>
<proteinExistence type="inferred from homology"/>
<dbReference type="FunFam" id="2.60.40.10:FF:000147">
    <property type="entry name" value="Myosin light chain kinase"/>
    <property type="match status" value="1"/>
</dbReference>
<dbReference type="Pfam" id="PF16620">
    <property type="entry name" value="23ISL"/>
    <property type="match status" value="1"/>
</dbReference>
<dbReference type="GO" id="GO:0060298">
    <property type="term" value="P:positive regulation of sarcomere organization"/>
    <property type="evidence" value="ECO:0007669"/>
    <property type="project" value="UniProtKB-ARBA"/>
</dbReference>
<comment type="subcellular location">
    <subcellularLocation>
        <location evidence="1">Cytoplasm</location>
    </subcellularLocation>
</comment>
<comment type="similarity">
    <text evidence="2">Belongs to the protein kinase superfamily. CAMK Ser/Thr protein kinase family.</text>
</comment>
<evidence type="ECO:0000313" key="10">
    <source>
        <dbReference type="EMBL" id="KAK7804326.1"/>
    </source>
</evidence>
<dbReference type="PANTHER" id="PTHR47633">
    <property type="entry name" value="IMMUNOGLOBULIN"/>
    <property type="match status" value="1"/>
</dbReference>
<keyword evidence="3" id="KW-0963">Cytoplasm</keyword>
<dbReference type="CDD" id="cd00096">
    <property type="entry name" value="Ig"/>
    <property type="match status" value="1"/>
</dbReference>
<dbReference type="SMART" id="SM00409">
    <property type="entry name" value="IG"/>
    <property type="match status" value="4"/>
</dbReference>
<dbReference type="SMART" id="SM00408">
    <property type="entry name" value="IGc2"/>
    <property type="match status" value="4"/>
</dbReference>
<feature type="domain" description="Ig-like" evidence="9">
    <location>
        <begin position="455"/>
        <end position="533"/>
    </location>
</feature>
<dbReference type="FunFam" id="2.60.40.10:FF:000425">
    <property type="entry name" value="Myosin light chain kinase"/>
    <property type="match status" value="1"/>
</dbReference>
<evidence type="ECO:0000256" key="3">
    <source>
        <dbReference type="ARBA" id="ARBA00022490"/>
    </source>
</evidence>
<accession>A0AAW0HQE5</accession>
<feature type="domain" description="Ig-like" evidence="9">
    <location>
        <begin position="555"/>
        <end position="640"/>
    </location>
</feature>
<keyword evidence="4" id="KW-0677">Repeat</keyword>
<dbReference type="GO" id="GO:0055013">
    <property type="term" value="P:cardiac muscle cell development"/>
    <property type="evidence" value="ECO:0007669"/>
    <property type="project" value="UniProtKB-ARBA"/>
</dbReference>
<dbReference type="GO" id="GO:0005524">
    <property type="term" value="F:ATP binding"/>
    <property type="evidence" value="ECO:0007669"/>
    <property type="project" value="UniProtKB-KW"/>
</dbReference>
<dbReference type="SUPFAM" id="SSF48726">
    <property type="entry name" value="Immunoglobulin"/>
    <property type="match status" value="4"/>
</dbReference>
<keyword evidence="5" id="KW-0547">Nucleotide-binding</keyword>
<dbReference type="InterPro" id="IPR003599">
    <property type="entry name" value="Ig_sub"/>
</dbReference>
<name>A0AAW0HQE5_MYOGA</name>
<feature type="domain" description="Ig-like" evidence="9">
    <location>
        <begin position="208"/>
        <end position="296"/>
    </location>
</feature>